<dbReference type="GO" id="GO:0045927">
    <property type="term" value="P:positive regulation of growth"/>
    <property type="evidence" value="ECO:0007669"/>
    <property type="project" value="InterPro"/>
</dbReference>
<reference evidence="3 4" key="1">
    <citation type="journal article" date="2021" name="bioRxiv">
        <title>The Gossypium anomalum genome as a resource for cotton improvement and evolutionary analysis of hybrid incompatibility.</title>
        <authorList>
            <person name="Grover C.E."/>
            <person name="Yuan D."/>
            <person name="Arick M.A."/>
            <person name="Miller E.R."/>
            <person name="Hu G."/>
            <person name="Peterson D.G."/>
            <person name="Wendel J.F."/>
            <person name="Udall J.A."/>
        </authorList>
    </citation>
    <scope>NUCLEOTIDE SEQUENCE [LARGE SCALE GENOMIC DNA]</scope>
    <source>
        <strain evidence="3">JFW-Udall</strain>
        <tissue evidence="3">Leaf</tissue>
    </source>
</reference>
<comment type="caution">
    <text evidence="3">The sequence shown here is derived from an EMBL/GenBank/DDBJ whole genome shotgun (WGS) entry which is preliminary data.</text>
</comment>
<sequence>MGREMVESWFGGSWWNPRKSASESTDKVVLGILAFEVAGLMSKVVNLWHSLDDREIFRLREDIANSIGIQRLVSDDESYIMDLALNEVIENFGHLATYVARLGKKCTDPIYHRFEAFINDPLLNNMEWFGWEYRWKKMEKKMKKMERFVAVTMQLTQELEVLAELEQTLRRMQRNPELDRVKLLEFQQKVILQRQEVKNLREMSPWVRTYDYIVRFLLRSLLTVLERIKNVFGTNQMVPVERNDDFESVNSDYLSRSHSFSTVIPSSVYPSDHNLCGFSSGPLGRSFSKSMSITGKHRTNSKHLHSHYHSTALHGKQPHSRTKRAGQSAFGPFKGCMLAGSISPVLDSYKPIGTTSTRFSGAYPKNINNLKMEPLSRSYNIYSKLSIFNTKRLLNAPISTLGGAALSLRYANLIILIEKLVSSPHLISVDARDDLYTMLPTTMRNALRVKLKPFAKSLASSIYDASLAAEWSLALVRILEWLAPLAHNTIRWQSEHNLEEQHIISGHYTLRIKQKPRQLSRSFLLALITCIGLAEHTMKNLCQNLLAMVVPNICSKGMTRDDTQLREAFMNATPRLVPTSTTRKKSIPSLSFASDGLSKVPIKWSDVAPKLIKV</sequence>
<feature type="domain" description="DUF3475" evidence="2">
    <location>
        <begin position="32"/>
        <end position="87"/>
    </location>
</feature>
<accession>A0A8J6DCW0</accession>
<keyword evidence="4" id="KW-1185">Reference proteome</keyword>
<dbReference type="Proteomes" id="UP000701853">
    <property type="component" value="Chromosome 1"/>
</dbReference>
<evidence type="ECO:0000259" key="1">
    <source>
        <dbReference type="Pfam" id="PF05003"/>
    </source>
</evidence>
<name>A0A8J6DCW0_9ROSI</name>
<dbReference type="OrthoDB" id="2018987at2759"/>
<evidence type="ECO:0000313" key="3">
    <source>
        <dbReference type="EMBL" id="KAG8504096.1"/>
    </source>
</evidence>
<protein>
    <submittedName>
        <fullName evidence="3">Uncharacterized protein</fullName>
    </submittedName>
</protein>
<dbReference type="EMBL" id="JAHUZN010000001">
    <property type="protein sequence ID" value="KAG8504096.1"/>
    <property type="molecule type" value="Genomic_DNA"/>
</dbReference>
<dbReference type="PANTHER" id="PTHR31371">
    <property type="entry name" value="BNAC09G50660D PROTEIN"/>
    <property type="match status" value="1"/>
</dbReference>
<gene>
    <name evidence="3" type="ORF">CXB51_002422</name>
</gene>
<proteinExistence type="predicted"/>
<dbReference type="InterPro" id="IPR021864">
    <property type="entry name" value="DUF3475"/>
</dbReference>
<evidence type="ECO:0000259" key="2">
    <source>
        <dbReference type="Pfam" id="PF11961"/>
    </source>
</evidence>
<dbReference type="Pfam" id="PF05003">
    <property type="entry name" value="DUF668"/>
    <property type="match status" value="1"/>
</dbReference>
<dbReference type="Pfam" id="PF11961">
    <property type="entry name" value="DUF3475"/>
    <property type="match status" value="1"/>
</dbReference>
<evidence type="ECO:0000313" key="4">
    <source>
        <dbReference type="Proteomes" id="UP000701853"/>
    </source>
</evidence>
<organism evidence="3 4">
    <name type="scientific">Gossypium anomalum</name>
    <dbReference type="NCBI Taxonomy" id="47600"/>
    <lineage>
        <taxon>Eukaryota</taxon>
        <taxon>Viridiplantae</taxon>
        <taxon>Streptophyta</taxon>
        <taxon>Embryophyta</taxon>
        <taxon>Tracheophyta</taxon>
        <taxon>Spermatophyta</taxon>
        <taxon>Magnoliopsida</taxon>
        <taxon>eudicotyledons</taxon>
        <taxon>Gunneridae</taxon>
        <taxon>Pentapetalae</taxon>
        <taxon>rosids</taxon>
        <taxon>malvids</taxon>
        <taxon>Malvales</taxon>
        <taxon>Malvaceae</taxon>
        <taxon>Malvoideae</taxon>
        <taxon>Gossypium</taxon>
    </lineage>
</organism>
<feature type="domain" description="DUF668" evidence="1">
    <location>
        <begin position="400"/>
        <end position="491"/>
    </location>
</feature>
<dbReference type="PANTHER" id="PTHR31371:SF4">
    <property type="entry name" value="DUF668 DOMAIN-CONTAINING PROTEIN"/>
    <property type="match status" value="1"/>
</dbReference>
<dbReference type="AlphaFoldDB" id="A0A8J6DCW0"/>
<dbReference type="InterPro" id="IPR007700">
    <property type="entry name" value="DUF668"/>
</dbReference>